<keyword evidence="3" id="KW-1185">Reference proteome</keyword>
<feature type="compositionally biased region" description="Low complexity" evidence="1">
    <location>
        <begin position="45"/>
        <end position="64"/>
    </location>
</feature>
<dbReference type="InParanoid" id="A0A263D908"/>
<organism evidence="2 3">
    <name type="scientific">Amycolatopsis antarctica</name>
    <dbReference type="NCBI Taxonomy" id="1854586"/>
    <lineage>
        <taxon>Bacteria</taxon>
        <taxon>Bacillati</taxon>
        <taxon>Actinomycetota</taxon>
        <taxon>Actinomycetes</taxon>
        <taxon>Pseudonocardiales</taxon>
        <taxon>Pseudonocardiaceae</taxon>
        <taxon>Amycolatopsis</taxon>
    </lineage>
</organism>
<evidence type="ECO:0000256" key="1">
    <source>
        <dbReference type="SAM" id="MobiDB-lite"/>
    </source>
</evidence>
<gene>
    <name evidence="2" type="ORF">CFN78_00025</name>
</gene>
<comment type="caution">
    <text evidence="2">The sequence shown here is derived from an EMBL/GenBank/DDBJ whole genome shotgun (WGS) entry which is preliminary data.</text>
</comment>
<reference evidence="2 3" key="1">
    <citation type="submission" date="2017-07" db="EMBL/GenBank/DDBJ databases">
        <title>Amycolatopsis antarcticus sp. nov., isolated from the surface of an Antarcticus brown macroalga.</title>
        <authorList>
            <person name="Wang J."/>
            <person name="Leiva S."/>
            <person name="Huang J."/>
            <person name="Huang Y."/>
        </authorList>
    </citation>
    <scope>NUCLEOTIDE SEQUENCE [LARGE SCALE GENOMIC DNA]</scope>
    <source>
        <strain evidence="2 3">AU-G6</strain>
    </source>
</reference>
<dbReference type="EMBL" id="NKYE01000001">
    <property type="protein sequence ID" value="OZM74679.1"/>
    <property type="molecule type" value="Genomic_DNA"/>
</dbReference>
<feature type="region of interest" description="Disordered" evidence="1">
    <location>
        <begin position="26"/>
        <end position="72"/>
    </location>
</feature>
<evidence type="ECO:0000313" key="2">
    <source>
        <dbReference type="EMBL" id="OZM74679.1"/>
    </source>
</evidence>
<dbReference type="AlphaFoldDB" id="A0A263D908"/>
<proteinExistence type="predicted"/>
<dbReference type="Proteomes" id="UP000242444">
    <property type="component" value="Unassembled WGS sequence"/>
</dbReference>
<evidence type="ECO:0000313" key="3">
    <source>
        <dbReference type="Proteomes" id="UP000242444"/>
    </source>
</evidence>
<accession>A0A263D908</accession>
<name>A0A263D908_9PSEU</name>
<sequence>MENLDTPASADLTNYVTEAIRIGDDARSVTGQARKPEPSNGCSRTGGSSDATGTTGPPTFATTASHRPARGASITVGRTRLRGHSHPCRSACFIPAPTPLDRRFEQDAVWGTVAFYLARNLCRRSLVCSARLARRWLSVSIFVSSVRRRCS</sequence>
<protein>
    <submittedName>
        <fullName evidence="2">Uncharacterized protein</fullName>
    </submittedName>
</protein>